<sequence>MLILRLVGVHIADNHRAFPFQRTGNPLGLHDMLGNISEMMFTPFYLNKINRLHGQAGGFVVRGGSVISNESEIRSATRKEINYYDEAHPFTSKTTGLRLVLVSPTITSTGRVKQLEKNWASRVAQEDAEGDRIIDLINK</sequence>
<dbReference type="RefSeq" id="WP_046483308.1">
    <property type="nucleotide sequence ID" value="NZ_CP011132.1"/>
</dbReference>
<evidence type="ECO:0000313" key="2">
    <source>
        <dbReference type="EMBL" id="AKE59391.1"/>
    </source>
</evidence>
<protein>
    <recommendedName>
        <fullName evidence="1">Sulfatase-modifying factor enzyme-like domain-containing protein</fullName>
    </recommendedName>
</protein>
<name>A0A0F6TVG5_CITAM</name>
<dbReference type="Pfam" id="PF03781">
    <property type="entry name" value="FGE-sulfatase"/>
    <property type="match status" value="1"/>
</dbReference>
<dbReference type="InterPro" id="IPR042095">
    <property type="entry name" value="SUMF_sf"/>
</dbReference>
<organism evidence="2 3">
    <name type="scientific">Citrobacter amalonaticus Y19</name>
    <dbReference type="NCBI Taxonomy" id="1261127"/>
    <lineage>
        <taxon>Bacteria</taxon>
        <taxon>Pseudomonadati</taxon>
        <taxon>Pseudomonadota</taxon>
        <taxon>Gammaproteobacteria</taxon>
        <taxon>Enterobacterales</taxon>
        <taxon>Enterobacteriaceae</taxon>
        <taxon>Citrobacter</taxon>
    </lineage>
</organism>
<dbReference type="KEGG" id="cama:F384_12890"/>
<dbReference type="SUPFAM" id="SSF56436">
    <property type="entry name" value="C-type lectin-like"/>
    <property type="match status" value="1"/>
</dbReference>
<dbReference type="InterPro" id="IPR005532">
    <property type="entry name" value="SUMF_dom"/>
</dbReference>
<dbReference type="AlphaFoldDB" id="A0A0F6TVG5"/>
<feature type="domain" description="Sulfatase-modifying factor enzyme-like" evidence="1">
    <location>
        <begin position="23"/>
        <end position="100"/>
    </location>
</feature>
<dbReference type="InterPro" id="IPR016187">
    <property type="entry name" value="CTDL_fold"/>
</dbReference>
<proteinExistence type="predicted"/>
<dbReference type="EMBL" id="CP011132">
    <property type="protein sequence ID" value="AKE59391.1"/>
    <property type="molecule type" value="Genomic_DNA"/>
</dbReference>
<gene>
    <name evidence="2" type="ORF">F384_12890</name>
</gene>
<dbReference type="PATRIC" id="fig|1261127.3.peg.2702"/>
<accession>A0A0F6TVG5</accession>
<reference evidence="2 3" key="1">
    <citation type="journal article" date="2013" name="Appl. Microbiol. Biotechnol.">
        <title>Glycerol assimilation and production of 1,3-propanediol by Citrobacter amalonaticus Y19.</title>
        <authorList>
            <person name="Ainala S.K."/>
            <person name="Ashok S."/>
            <person name="Ko Y."/>
            <person name="Park S."/>
        </authorList>
    </citation>
    <scope>NUCLEOTIDE SEQUENCE [LARGE SCALE GENOMIC DNA]</scope>
    <source>
        <strain evidence="2 3">Y19</strain>
    </source>
</reference>
<evidence type="ECO:0000259" key="1">
    <source>
        <dbReference type="Pfam" id="PF03781"/>
    </source>
</evidence>
<dbReference type="Proteomes" id="UP000034085">
    <property type="component" value="Chromosome"/>
</dbReference>
<evidence type="ECO:0000313" key="3">
    <source>
        <dbReference type="Proteomes" id="UP000034085"/>
    </source>
</evidence>
<dbReference type="Gene3D" id="3.90.1580.10">
    <property type="entry name" value="paralog of FGE (formylglycine-generating enzyme)"/>
    <property type="match status" value="1"/>
</dbReference>
<dbReference type="HOGENOM" id="CLU_1841574_0_0_6"/>